<keyword evidence="8" id="KW-0966">Cell projection</keyword>
<feature type="transmembrane region" description="Helical" evidence="7">
    <location>
        <begin position="95"/>
        <end position="121"/>
    </location>
</feature>
<accession>A0A2Z4MJW3</accession>
<evidence type="ECO:0000256" key="6">
    <source>
        <dbReference type="ARBA" id="ARBA00023136"/>
    </source>
</evidence>
<dbReference type="InterPro" id="IPR006301">
    <property type="entry name" value="FlhA"/>
</dbReference>
<keyword evidence="4 7" id="KW-0812">Transmembrane</keyword>
<feature type="transmembrane region" description="Helical" evidence="7">
    <location>
        <begin position="6"/>
        <end position="25"/>
    </location>
</feature>
<comment type="subcellular location">
    <subcellularLocation>
        <location evidence="1 7">Cell membrane</location>
        <topology evidence="1 7">Multi-pass membrane protein</topology>
    </subcellularLocation>
</comment>
<dbReference type="Gene3D" id="3.40.50.12790">
    <property type="entry name" value="FHIPEP family, domain 4"/>
    <property type="match status" value="1"/>
</dbReference>
<evidence type="ECO:0000313" key="9">
    <source>
        <dbReference type="Proteomes" id="UP000036061"/>
    </source>
</evidence>
<keyword evidence="8" id="KW-0282">Flagellum</keyword>
<keyword evidence="5 7" id="KW-1133">Transmembrane helix</keyword>
<dbReference type="PROSITE" id="PS00994">
    <property type="entry name" value="FHIPEP"/>
    <property type="match status" value="1"/>
</dbReference>
<evidence type="ECO:0000256" key="3">
    <source>
        <dbReference type="ARBA" id="ARBA00022475"/>
    </source>
</evidence>
<keyword evidence="8" id="KW-0969">Cilium</keyword>
<evidence type="ECO:0000256" key="7">
    <source>
        <dbReference type="RuleBase" id="RU364093"/>
    </source>
</evidence>
<evidence type="ECO:0000256" key="5">
    <source>
        <dbReference type="ARBA" id="ARBA00022989"/>
    </source>
</evidence>
<keyword evidence="7" id="KW-1006">Bacterial flagellum protein export</keyword>
<dbReference type="RefSeq" id="WP_048033443.1">
    <property type="nucleotide sequence ID" value="NZ_CP030117.1"/>
</dbReference>
<dbReference type="InterPro" id="IPR042194">
    <property type="entry name" value="FHIPEP_1"/>
</dbReference>
<dbReference type="GO" id="GO:0044780">
    <property type="term" value="P:bacterial-type flagellum assembly"/>
    <property type="evidence" value="ECO:0007669"/>
    <property type="project" value="InterPro"/>
</dbReference>
<dbReference type="Pfam" id="PF00771">
    <property type="entry name" value="FHIPEP"/>
    <property type="match status" value="1"/>
</dbReference>
<dbReference type="InterPro" id="IPR001712">
    <property type="entry name" value="T3SS_FHIPEP"/>
</dbReference>
<feature type="transmembrane region" description="Helical" evidence="7">
    <location>
        <begin position="32"/>
        <end position="51"/>
    </location>
</feature>
<dbReference type="AlphaFoldDB" id="A0A2Z4MJW3"/>
<evidence type="ECO:0000256" key="2">
    <source>
        <dbReference type="ARBA" id="ARBA00008835"/>
    </source>
</evidence>
<evidence type="ECO:0000256" key="4">
    <source>
        <dbReference type="ARBA" id="ARBA00022692"/>
    </source>
</evidence>
<comment type="similarity">
    <text evidence="2 7">Belongs to the FHIPEP (flagella/HR/invasion proteins export pore) family.</text>
</comment>
<dbReference type="NCBIfam" id="TIGR01398">
    <property type="entry name" value="FlhA"/>
    <property type="match status" value="1"/>
</dbReference>
<dbReference type="PRINTS" id="PR00949">
    <property type="entry name" value="TYPE3IMAPROT"/>
</dbReference>
<dbReference type="Proteomes" id="UP000036061">
    <property type="component" value="Chromosome"/>
</dbReference>
<dbReference type="EMBL" id="CP030117">
    <property type="protein sequence ID" value="AWX56815.1"/>
    <property type="molecule type" value="Genomic_DNA"/>
</dbReference>
<sequence>MGFKFKEVGTILFVISIVVMMVIPLPSALLDLLLILNISLALTILLVSMYTKETLEFSIFPTVLLITTLFRLALNVSTTRNILSHGEGGKVIETFGSFVVGGNQVVGFVVFLILIIIQFIVITKGSERVAEVAARFTLDAMPGKQMSIDADLNAGMITEAEARVRRKKIENEADFYGAMDGASKFVKGDAIAGIIIFIVNIIGGFIIGMLIHDMSFAESASRFTTMSVGDALVSQIPALLISTAAGIIVTRSTSGEGLGEDIVKQMFSFPRLLYIVAGCMLLLGLFTPIGILPVLPVCGIMAFAAWKMEKNQKMQIQESADKVEEQQMEEVRSPESVVNLLQVDPIEFEFGYGLIPLADVKQGGDLLDRVIMIRRQIALEMGIVVPVIRIRDNIQLRPNEYMIKIKGNQVAKGEIMLDHYLAMSPGIEDDSIVGIETVEPAFGLPALWVTEENKEIAELSGYTVVDPPSVVATHLTEVIKRHAHELLGRQETRALIDNVRETAPVLVDELIPSLLAIGDVQKVLQKLLREKVSVRNLHVILEALADHALYTKDPDVLTEYVRQAMARQITLQFTEPGQPLRVLTAGAGLEKAISERVEQSEQGSYLAMDPETSQRIFQNMSTEVSKMINSGQQPIILSSPAVRMYLRQLVDRMMPDVPVLSYSELEPHVEVQSVGMVNIS</sequence>
<dbReference type="PANTHER" id="PTHR30161:SF1">
    <property type="entry name" value="FLAGELLAR BIOSYNTHESIS PROTEIN FLHA-RELATED"/>
    <property type="match status" value="1"/>
</dbReference>
<name>A0A2Z4MJW3_BREBE</name>
<reference evidence="8 9" key="1">
    <citation type="journal article" date="2015" name="Genome Announc.">
        <title>Draft Genome Sequence of Brevibacillus brevis DZQ7, a Plant Growth-Promoting Rhizobacterium with Broad-Spectrum Antimicrobial Activity.</title>
        <authorList>
            <person name="Hou Q."/>
            <person name="Wang C."/>
            <person name="Hou X."/>
            <person name="Xia Z."/>
            <person name="Ye J."/>
            <person name="Liu K."/>
            <person name="Liu H."/>
            <person name="Wang J."/>
            <person name="Guo H."/>
            <person name="Yu X."/>
            <person name="Yang Y."/>
            <person name="Du B."/>
            <person name="Ding Y."/>
        </authorList>
    </citation>
    <scope>NUCLEOTIDE SEQUENCE [LARGE SCALE GENOMIC DNA]</scope>
    <source>
        <strain evidence="8 9">DZQ7</strain>
    </source>
</reference>
<organism evidence="8 9">
    <name type="scientific">Brevibacillus brevis</name>
    <name type="common">Bacillus brevis</name>
    <dbReference type="NCBI Taxonomy" id="1393"/>
    <lineage>
        <taxon>Bacteria</taxon>
        <taxon>Bacillati</taxon>
        <taxon>Bacillota</taxon>
        <taxon>Bacilli</taxon>
        <taxon>Bacillales</taxon>
        <taxon>Paenibacillaceae</taxon>
        <taxon>Brevibacillus</taxon>
    </lineage>
</organism>
<dbReference type="GO" id="GO:0005886">
    <property type="term" value="C:plasma membrane"/>
    <property type="evidence" value="ECO:0007669"/>
    <property type="project" value="UniProtKB-SubCell"/>
</dbReference>
<dbReference type="InterPro" id="IPR042196">
    <property type="entry name" value="FHIPEP_4"/>
</dbReference>
<keyword evidence="7" id="KW-0653">Protein transport</keyword>
<dbReference type="InterPro" id="IPR042193">
    <property type="entry name" value="FHIPEP_3"/>
</dbReference>
<dbReference type="GO" id="GO:0009306">
    <property type="term" value="P:protein secretion"/>
    <property type="evidence" value="ECO:0007669"/>
    <property type="project" value="InterPro"/>
</dbReference>
<dbReference type="InterPro" id="IPR025505">
    <property type="entry name" value="FHIPEP_CS"/>
</dbReference>
<feature type="transmembrane region" description="Helical" evidence="7">
    <location>
        <begin position="232"/>
        <end position="252"/>
    </location>
</feature>
<keyword evidence="7" id="KW-1005">Bacterial flagellum biogenesis</keyword>
<dbReference type="PIRSF" id="PIRSF005419">
    <property type="entry name" value="FlhA"/>
    <property type="match status" value="1"/>
</dbReference>
<dbReference type="PANTHER" id="PTHR30161">
    <property type="entry name" value="FLAGELLAR EXPORT PROTEIN, MEMBRANE FLHA SUBUNIT-RELATED"/>
    <property type="match status" value="1"/>
</dbReference>
<dbReference type="Gene3D" id="1.10.8.540">
    <property type="entry name" value="FHIPEP family, domain 3"/>
    <property type="match status" value="1"/>
</dbReference>
<feature type="transmembrane region" description="Helical" evidence="7">
    <location>
        <begin position="272"/>
        <end position="305"/>
    </location>
</feature>
<evidence type="ECO:0000313" key="8">
    <source>
        <dbReference type="EMBL" id="AWX56815.1"/>
    </source>
</evidence>
<feature type="transmembrane region" description="Helical" evidence="7">
    <location>
        <begin position="190"/>
        <end position="211"/>
    </location>
</feature>
<keyword evidence="7" id="KW-0813">Transport</keyword>
<proteinExistence type="inferred from homology"/>
<keyword evidence="6 7" id="KW-0472">Membrane</keyword>
<keyword evidence="3 7" id="KW-1003">Cell membrane</keyword>
<feature type="transmembrane region" description="Helical" evidence="7">
    <location>
        <begin position="57"/>
        <end position="74"/>
    </location>
</feature>
<gene>
    <name evidence="7 8" type="primary">flhA</name>
    <name evidence="8" type="ORF">AB432_017970</name>
</gene>
<evidence type="ECO:0000256" key="1">
    <source>
        <dbReference type="ARBA" id="ARBA00004651"/>
    </source>
</evidence>
<dbReference type="Gene3D" id="3.40.30.60">
    <property type="entry name" value="FHIPEP family, domain 1"/>
    <property type="match status" value="1"/>
</dbReference>
<protein>
    <recommendedName>
        <fullName evidence="7">Flagellar biosynthesis protein FlhA</fullName>
    </recommendedName>
</protein>
<comment type="function">
    <text evidence="7">Required for formation of the rod structure of the flagellar apparatus. Together with FliI and FliH, may constitute the export apparatus of flagellin.</text>
</comment>